<comment type="caution">
    <text evidence="1">The sequence shown here is derived from an EMBL/GenBank/DDBJ whole genome shotgun (WGS) entry which is preliminary data.</text>
</comment>
<protein>
    <submittedName>
        <fullName evidence="1">Uncharacterized protein</fullName>
    </submittedName>
</protein>
<evidence type="ECO:0000313" key="1">
    <source>
        <dbReference type="EMBL" id="KAK4156015.1"/>
    </source>
</evidence>
<gene>
    <name evidence="1" type="ORF">C8A00DRAFT_31065</name>
</gene>
<reference evidence="1" key="1">
    <citation type="journal article" date="2023" name="Mol. Phylogenet. Evol.">
        <title>Genome-scale phylogeny and comparative genomics of the fungal order Sordariales.</title>
        <authorList>
            <person name="Hensen N."/>
            <person name="Bonometti L."/>
            <person name="Westerberg I."/>
            <person name="Brannstrom I.O."/>
            <person name="Guillou S."/>
            <person name="Cros-Aarteil S."/>
            <person name="Calhoun S."/>
            <person name="Haridas S."/>
            <person name="Kuo A."/>
            <person name="Mondo S."/>
            <person name="Pangilinan J."/>
            <person name="Riley R."/>
            <person name="LaButti K."/>
            <person name="Andreopoulos B."/>
            <person name="Lipzen A."/>
            <person name="Chen C."/>
            <person name="Yan M."/>
            <person name="Daum C."/>
            <person name="Ng V."/>
            <person name="Clum A."/>
            <person name="Steindorff A."/>
            <person name="Ohm R.A."/>
            <person name="Martin F."/>
            <person name="Silar P."/>
            <person name="Natvig D.O."/>
            <person name="Lalanne C."/>
            <person name="Gautier V."/>
            <person name="Ament-Velasquez S.L."/>
            <person name="Kruys A."/>
            <person name="Hutchinson M.I."/>
            <person name="Powell A.J."/>
            <person name="Barry K."/>
            <person name="Miller A.N."/>
            <person name="Grigoriev I.V."/>
            <person name="Debuchy R."/>
            <person name="Gladieux P."/>
            <person name="Hiltunen Thoren M."/>
            <person name="Johannesson H."/>
        </authorList>
    </citation>
    <scope>NUCLEOTIDE SEQUENCE</scope>
    <source>
        <strain evidence="1">CBS 538.74</strain>
    </source>
</reference>
<dbReference type="Proteomes" id="UP001302745">
    <property type="component" value="Unassembled WGS sequence"/>
</dbReference>
<keyword evidence="2" id="KW-1185">Reference proteome</keyword>
<dbReference type="EMBL" id="MU856875">
    <property type="protein sequence ID" value="KAK4156015.1"/>
    <property type="molecule type" value="Genomic_DNA"/>
</dbReference>
<proteinExistence type="predicted"/>
<evidence type="ECO:0000313" key="2">
    <source>
        <dbReference type="Proteomes" id="UP001302745"/>
    </source>
</evidence>
<accession>A0AAN6VT76</accession>
<organism evidence="1 2">
    <name type="scientific">Chaetomidium leptoderma</name>
    <dbReference type="NCBI Taxonomy" id="669021"/>
    <lineage>
        <taxon>Eukaryota</taxon>
        <taxon>Fungi</taxon>
        <taxon>Dikarya</taxon>
        <taxon>Ascomycota</taxon>
        <taxon>Pezizomycotina</taxon>
        <taxon>Sordariomycetes</taxon>
        <taxon>Sordariomycetidae</taxon>
        <taxon>Sordariales</taxon>
        <taxon>Chaetomiaceae</taxon>
        <taxon>Chaetomidium</taxon>
    </lineage>
</organism>
<sequence>MFLSTPPSALRAASARPWLSISSGVALRQRWFSTSPTNRAGNIITFGETSSPELAELLDSFRQKVILPSYLAGEQRKKIYKAKLKHILQNDPITMEIDGVVHKFRHLNQMQDLPNTHGSWTSALALMKTLADFQNVQPLLEGCMRDRRRVSPDMHVKIIRRAALHDSLEVVMDCVRAVQRTGFKLDRSEIINELLVCLQWPAISSGWNAGKTKTALRQIQLVLDILESDKSHMPKDITVGAFRFYQDPQVLAARLHMAAARAVYHQDGKDVDGKVTKYAEEIVALWPEGNGLLDLQPDASYADRWKMKYLLHRNTYLWLASPVLNGLMLAAQVVDPGLAMQLQNRADMVDAEVKTALSAPERVKSGKAENMYQALFNPQAKEEVEEEAA</sequence>
<reference evidence="1" key="2">
    <citation type="submission" date="2023-05" db="EMBL/GenBank/DDBJ databases">
        <authorList>
            <consortium name="Lawrence Berkeley National Laboratory"/>
            <person name="Steindorff A."/>
            <person name="Hensen N."/>
            <person name="Bonometti L."/>
            <person name="Westerberg I."/>
            <person name="Brannstrom I.O."/>
            <person name="Guillou S."/>
            <person name="Cros-Aarteil S."/>
            <person name="Calhoun S."/>
            <person name="Haridas S."/>
            <person name="Kuo A."/>
            <person name="Mondo S."/>
            <person name="Pangilinan J."/>
            <person name="Riley R."/>
            <person name="Labutti K."/>
            <person name="Andreopoulos B."/>
            <person name="Lipzen A."/>
            <person name="Chen C."/>
            <person name="Yanf M."/>
            <person name="Daum C."/>
            <person name="Ng V."/>
            <person name="Clum A."/>
            <person name="Ohm R."/>
            <person name="Martin F."/>
            <person name="Silar P."/>
            <person name="Natvig D."/>
            <person name="Lalanne C."/>
            <person name="Gautier V."/>
            <person name="Ament-Velasquez S.L."/>
            <person name="Kruys A."/>
            <person name="Hutchinson M.I."/>
            <person name="Powell A.J."/>
            <person name="Barry K."/>
            <person name="Miller A.N."/>
            <person name="Grigoriev I.V."/>
            <person name="Debuchy R."/>
            <person name="Gladieux P."/>
            <person name="Thoren M.H."/>
            <person name="Johannesson H."/>
        </authorList>
    </citation>
    <scope>NUCLEOTIDE SEQUENCE</scope>
    <source>
        <strain evidence="1">CBS 538.74</strain>
    </source>
</reference>
<name>A0AAN6VT76_9PEZI</name>
<dbReference type="AlphaFoldDB" id="A0AAN6VT76"/>